<dbReference type="Proteomes" id="UP001390669">
    <property type="component" value="Unassembled WGS sequence"/>
</dbReference>
<proteinExistence type="predicted"/>
<comment type="caution">
    <text evidence="2">The sequence shown here is derived from an EMBL/GenBank/DDBJ whole genome shotgun (WGS) entry which is preliminary data.</text>
</comment>
<keyword evidence="3" id="KW-1185">Reference proteome</keyword>
<reference evidence="2 3" key="1">
    <citation type="submission" date="2024-01" db="EMBL/GenBank/DDBJ databases">
        <title>The diversity of rhizobia nodulating Mimosa spp. in eleven states of Brazil covering several biomes is determined by host plant, location, and edaphic factors.</title>
        <authorList>
            <person name="Rouws L."/>
            <person name="Barauna A."/>
            <person name="Beukes C."/>
            <person name="De Faria S.M."/>
            <person name="Gross E."/>
            <person name="Dos Reis Junior F.B."/>
            <person name="Simon M."/>
            <person name="Maluk M."/>
            <person name="Odee D.W."/>
            <person name="Kenicer G."/>
            <person name="Young J.P.W."/>
            <person name="Reis V.M."/>
            <person name="Zilli J."/>
            <person name="James E.K."/>
        </authorList>
    </citation>
    <scope>NUCLEOTIDE SEQUENCE [LARGE SCALE GENOMIC DNA]</scope>
    <source>
        <strain evidence="2 3">JPY164</strain>
    </source>
</reference>
<gene>
    <name evidence="2" type="ORF">VSR33_37035</name>
</gene>
<accession>A0ABU9SPT7</accession>
<feature type="domain" description="IstB-like ATP-binding" evidence="1">
    <location>
        <begin position="4"/>
        <end position="80"/>
    </location>
</feature>
<evidence type="ECO:0000313" key="2">
    <source>
        <dbReference type="EMBL" id="MEM5453007.1"/>
    </source>
</evidence>
<keyword evidence="2" id="KW-0067">ATP-binding</keyword>
<name>A0ABU9SPT7_9BURK</name>
<dbReference type="GO" id="GO:0005524">
    <property type="term" value="F:ATP binding"/>
    <property type="evidence" value="ECO:0007669"/>
    <property type="project" value="UniProtKB-KW"/>
</dbReference>
<sequence>MAARLLGALLEHELAERAKRRIERHRTESHLDPTKTLAAFDFGAVPTFSKVHVTALATGESWLEKGATVLLFAPLGSEKATWDRLSVTH</sequence>
<dbReference type="Pfam" id="PF01695">
    <property type="entry name" value="IstB_IS21"/>
    <property type="match status" value="1"/>
</dbReference>
<protein>
    <submittedName>
        <fullName evidence="2">ATP-binding protein</fullName>
    </submittedName>
</protein>
<dbReference type="InterPro" id="IPR002611">
    <property type="entry name" value="IstB_ATP-bd"/>
</dbReference>
<evidence type="ECO:0000259" key="1">
    <source>
        <dbReference type="Pfam" id="PF01695"/>
    </source>
</evidence>
<evidence type="ECO:0000313" key="3">
    <source>
        <dbReference type="Proteomes" id="UP001390669"/>
    </source>
</evidence>
<keyword evidence="2" id="KW-0547">Nucleotide-binding</keyword>
<organism evidence="2 3">
    <name type="scientific">Paraburkholderia guartelaensis</name>
    <dbReference type="NCBI Taxonomy" id="2546446"/>
    <lineage>
        <taxon>Bacteria</taxon>
        <taxon>Pseudomonadati</taxon>
        <taxon>Pseudomonadota</taxon>
        <taxon>Betaproteobacteria</taxon>
        <taxon>Burkholderiales</taxon>
        <taxon>Burkholderiaceae</taxon>
        <taxon>Paraburkholderia</taxon>
    </lineage>
</organism>
<dbReference type="EMBL" id="JAYMRW010000028">
    <property type="protein sequence ID" value="MEM5453007.1"/>
    <property type="molecule type" value="Genomic_DNA"/>
</dbReference>